<name>A0A6S7H7Z0_PARCT</name>
<dbReference type="AlphaFoldDB" id="A0A6S7H7Z0"/>
<protein>
    <submittedName>
        <fullName evidence="1">Uncharacterized protein</fullName>
    </submittedName>
</protein>
<proteinExistence type="predicted"/>
<reference evidence="1" key="1">
    <citation type="submission" date="2020-04" db="EMBL/GenBank/DDBJ databases">
        <authorList>
            <person name="Alioto T."/>
            <person name="Alioto T."/>
            <person name="Gomez Garrido J."/>
        </authorList>
    </citation>
    <scope>NUCLEOTIDE SEQUENCE</scope>
    <source>
        <strain evidence="1">A484AB</strain>
    </source>
</reference>
<dbReference type="PANTHER" id="PTHR33198:SF20">
    <property type="entry name" value="RETROTRANSPOSON GAG DOMAIN-CONTAINING PROTEIN"/>
    <property type="match status" value="1"/>
</dbReference>
<gene>
    <name evidence="1" type="ORF">PACLA_8A060429</name>
</gene>
<dbReference type="PANTHER" id="PTHR33198">
    <property type="entry name" value="ANK_REP_REGION DOMAIN-CONTAINING PROTEIN-RELATED"/>
    <property type="match status" value="1"/>
</dbReference>
<dbReference type="Proteomes" id="UP001152795">
    <property type="component" value="Unassembled WGS sequence"/>
</dbReference>
<keyword evidence="2" id="KW-1185">Reference proteome</keyword>
<comment type="caution">
    <text evidence="1">The sequence shown here is derived from an EMBL/GenBank/DDBJ whole genome shotgun (WGS) entry which is preliminary data.</text>
</comment>
<sequence length="130" mass="15479">MEDMDFQMYLVATGITDKKRQRALLLCQAGARVREIFRQLSDTGDDLETAVAKLNEYFEHQKHRLYEVYKFRQAAQENNESIDQYQTRLRSLAERCQFENMDFEIMLQIVLKGQKDHQADFESKRYGTLK</sequence>
<evidence type="ECO:0000313" key="2">
    <source>
        <dbReference type="Proteomes" id="UP001152795"/>
    </source>
</evidence>
<dbReference type="OrthoDB" id="6750632at2759"/>
<accession>A0A6S7H7Z0</accession>
<evidence type="ECO:0000313" key="1">
    <source>
        <dbReference type="EMBL" id="CAB3999010.1"/>
    </source>
</evidence>
<organism evidence="1 2">
    <name type="scientific">Paramuricea clavata</name>
    <name type="common">Red gorgonian</name>
    <name type="synonym">Violescent sea-whip</name>
    <dbReference type="NCBI Taxonomy" id="317549"/>
    <lineage>
        <taxon>Eukaryota</taxon>
        <taxon>Metazoa</taxon>
        <taxon>Cnidaria</taxon>
        <taxon>Anthozoa</taxon>
        <taxon>Octocorallia</taxon>
        <taxon>Malacalcyonacea</taxon>
        <taxon>Plexauridae</taxon>
        <taxon>Paramuricea</taxon>
    </lineage>
</organism>
<dbReference type="EMBL" id="CACRXK020003492">
    <property type="protein sequence ID" value="CAB3999010.1"/>
    <property type="molecule type" value="Genomic_DNA"/>
</dbReference>